<keyword evidence="1" id="KW-0201">Cytochrome c-type biogenesis</keyword>
<keyword evidence="3" id="KW-0472">Membrane</keyword>
<evidence type="ECO:0000256" key="3">
    <source>
        <dbReference type="SAM" id="Phobius"/>
    </source>
</evidence>
<dbReference type="EMBL" id="QGGW01000001">
    <property type="protein sequence ID" value="PWK62637.1"/>
    <property type="molecule type" value="Genomic_DNA"/>
</dbReference>
<proteinExistence type="predicted"/>
<gene>
    <name evidence="4" type="ORF">C7455_101666</name>
</gene>
<reference evidence="4 5" key="1">
    <citation type="submission" date="2018-05" db="EMBL/GenBank/DDBJ databases">
        <title>Genomic Encyclopedia of Type Strains, Phase IV (KMG-IV): sequencing the most valuable type-strain genomes for metagenomic binning, comparative biology and taxonomic classification.</title>
        <authorList>
            <person name="Goeker M."/>
        </authorList>
    </citation>
    <scope>NUCLEOTIDE SEQUENCE [LARGE SCALE GENOMIC DNA]</scope>
    <source>
        <strain evidence="4 5">DSM 16097</strain>
    </source>
</reference>
<evidence type="ECO:0000256" key="1">
    <source>
        <dbReference type="ARBA" id="ARBA00022748"/>
    </source>
</evidence>
<protein>
    <submittedName>
        <fullName evidence="4">Cytochrome c-type biogenesis protein CcmH</fullName>
    </submittedName>
</protein>
<dbReference type="RefSeq" id="WP_109665376.1">
    <property type="nucleotide sequence ID" value="NZ_QGGW01000001.1"/>
</dbReference>
<keyword evidence="3" id="KW-0812">Transmembrane</keyword>
<dbReference type="SUPFAM" id="SSF48452">
    <property type="entry name" value="TPR-like"/>
    <property type="match status" value="2"/>
</dbReference>
<keyword evidence="5" id="KW-1185">Reference proteome</keyword>
<dbReference type="InterPro" id="IPR011990">
    <property type="entry name" value="TPR-like_helical_dom_sf"/>
</dbReference>
<name>A0A316GN94_9RHOB</name>
<dbReference type="InterPro" id="IPR017560">
    <property type="entry name" value="Cyt_c_biogenesis_CcmI"/>
</dbReference>
<comment type="caution">
    <text evidence="4">The sequence shown here is derived from an EMBL/GenBank/DDBJ whole genome shotgun (WGS) entry which is preliminary data.</text>
</comment>
<dbReference type="GO" id="GO:0017004">
    <property type="term" value="P:cytochrome complex assembly"/>
    <property type="evidence" value="ECO:0007669"/>
    <property type="project" value="UniProtKB-KW"/>
</dbReference>
<evidence type="ECO:0000313" key="5">
    <source>
        <dbReference type="Proteomes" id="UP000245708"/>
    </source>
</evidence>
<evidence type="ECO:0000313" key="4">
    <source>
        <dbReference type="EMBL" id="PWK62637.1"/>
    </source>
</evidence>
<dbReference type="Proteomes" id="UP000245708">
    <property type="component" value="Unassembled WGS sequence"/>
</dbReference>
<feature type="region of interest" description="Disordered" evidence="2">
    <location>
        <begin position="136"/>
        <end position="158"/>
    </location>
</feature>
<dbReference type="AlphaFoldDB" id="A0A316GN94"/>
<accession>A0A316GN94</accession>
<evidence type="ECO:0000256" key="2">
    <source>
        <dbReference type="SAM" id="MobiDB-lite"/>
    </source>
</evidence>
<keyword evidence="3" id="KW-1133">Transmembrane helix</keyword>
<feature type="transmembrane region" description="Helical" evidence="3">
    <location>
        <begin position="95"/>
        <end position="115"/>
    </location>
</feature>
<dbReference type="OrthoDB" id="9815847at2"/>
<organism evidence="4 5">
    <name type="scientific">Roseicyclus mahoneyensis</name>
    <dbReference type="NCBI Taxonomy" id="164332"/>
    <lineage>
        <taxon>Bacteria</taxon>
        <taxon>Pseudomonadati</taxon>
        <taxon>Pseudomonadota</taxon>
        <taxon>Alphaproteobacteria</taxon>
        <taxon>Rhodobacterales</taxon>
        <taxon>Roseobacteraceae</taxon>
        <taxon>Roseicyclus</taxon>
    </lineage>
</organism>
<dbReference type="Gene3D" id="1.25.40.10">
    <property type="entry name" value="Tetratricopeptide repeat domain"/>
    <property type="match status" value="1"/>
</dbReference>
<sequence length="411" mass="44261">MGFWIATGAFSVLVMLVLMLAVLRPRKVSVPSAAYDLQVYRDQLREVEKDIARGILTEEDAARARTEVSRRLLEADRALQSAKADEARASGTDRVILGAGLLATVATAFAVYLQIGAPGYPDLPIATRIDLVEQARATRPPQDQAEEQVPFREGLPPDPRREELVAQLRTIMEQRPDDAQGLSLLATNEAALGNFRAARIAQQRLIDVLGDEAGAFHHIDLAEMMILAAGGYVSPEAETALVRGLNLDPRNGTGRYYAGLMYAQQGRPDLAFPIWRNLLGDSTIDAPWVEPILLQIEEIAFLAGVTGSQAELPQPAAPRGPSAADLAAAEDMSPEDRQAMVESMVASLSSRLATEGGTPDEWARLIGAQIVLGRTEQAQAIYDEGRGVFAENPDALRLLEAAAAPLTGPAE</sequence>
<feature type="transmembrane region" description="Helical" evidence="3">
    <location>
        <begin position="6"/>
        <end position="23"/>
    </location>
</feature>
<dbReference type="NCBIfam" id="TIGR03142">
    <property type="entry name" value="cytochro_ccmI"/>
    <property type="match status" value="1"/>
</dbReference>